<evidence type="ECO:0000313" key="3">
    <source>
        <dbReference type="Proteomes" id="UP000186015"/>
    </source>
</evidence>
<evidence type="ECO:0000313" key="2">
    <source>
        <dbReference type="EMBL" id="SEK74029.1"/>
    </source>
</evidence>
<dbReference type="RefSeq" id="WP_074831880.1">
    <property type="nucleotide sequence ID" value="NZ_FOAT01000005.1"/>
</dbReference>
<feature type="domain" description="N-acetyltransferase" evidence="1">
    <location>
        <begin position="3"/>
        <end position="155"/>
    </location>
</feature>
<dbReference type="EMBL" id="FOAT01000005">
    <property type="protein sequence ID" value="SEK74029.1"/>
    <property type="molecule type" value="Genomic_DNA"/>
</dbReference>
<dbReference type="CDD" id="cd04301">
    <property type="entry name" value="NAT_SF"/>
    <property type="match status" value="1"/>
</dbReference>
<keyword evidence="2" id="KW-0808">Transferase</keyword>
<dbReference type="Proteomes" id="UP000186015">
    <property type="component" value="Unassembled WGS sequence"/>
</dbReference>
<name>A0A1H7JHE2_RUMAL</name>
<dbReference type="OrthoDB" id="119498at2"/>
<evidence type="ECO:0000259" key="1">
    <source>
        <dbReference type="PROSITE" id="PS51186"/>
    </source>
</evidence>
<sequence>MAIEFKRADLSDLEALVSSRIKVLIAANKLPEDTDMSLIEQQSRDYYKQSLADGTHTAYLVYDGDDIIAAGGVSYYRVMPTCDVPTGRKAYIMNMYTDPRYRRQGIAYKTLSLLVEDAKSKGVDFISLEATDMGRPLYEKFGFVGTPHEMILPTE</sequence>
<dbReference type="SUPFAM" id="SSF55729">
    <property type="entry name" value="Acyl-CoA N-acyltransferases (Nat)"/>
    <property type="match status" value="1"/>
</dbReference>
<proteinExistence type="predicted"/>
<dbReference type="GO" id="GO:0016747">
    <property type="term" value="F:acyltransferase activity, transferring groups other than amino-acyl groups"/>
    <property type="evidence" value="ECO:0007669"/>
    <property type="project" value="InterPro"/>
</dbReference>
<gene>
    <name evidence="2" type="ORF">SAMN05216469_10561</name>
</gene>
<dbReference type="InterPro" id="IPR000182">
    <property type="entry name" value="GNAT_dom"/>
</dbReference>
<organism evidence="2 3">
    <name type="scientific">Ruminococcus albus</name>
    <dbReference type="NCBI Taxonomy" id="1264"/>
    <lineage>
        <taxon>Bacteria</taxon>
        <taxon>Bacillati</taxon>
        <taxon>Bacillota</taxon>
        <taxon>Clostridia</taxon>
        <taxon>Eubacteriales</taxon>
        <taxon>Oscillospiraceae</taxon>
        <taxon>Ruminococcus</taxon>
    </lineage>
</organism>
<protein>
    <submittedName>
        <fullName evidence="2">Acetyltransferase (GNAT) family protein</fullName>
    </submittedName>
</protein>
<accession>A0A1H7JHE2</accession>
<dbReference type="Gene3D" id="3.40.630.30">
    <property type="match status" value="1"/>
</dbReference>
<reference evidence="2 3" key="1">
    <citation type="submission" date="2016-10" db="EMBL/GenBank/DDBJ databases">
        <authorList>
            <person name="de Groot N.N."/>
        </authorList>
    </citation>
    <scope>NUCLEOTIDE SEQUENCE [LARGE SCALE GENOMIC DNA]</scope>
    <source>
        <strain evidence="2 3">KH2T6</strain>
    </source>
</reference>
<dbReference type="AlphaFoldDB" id="A0A1H7JHE2"/>
<dbReference type="Pfam" id="PF00583">
    <property type="entry name" value="Acetyltransf_1"/>
    <property type="match status" value="1"/>
</dbReference>
<dbReference type="PROSITE" id="PS51186">
    <property type="entry name" value="GNAT"/>
    <property type="match status" value="1"/>
</dbReference>
<dbReference type="InterPro" id="IPR016181">
    <property type="entry name" value="Acyl_CoA_acyltransferase"/>
</dbReference>